<evidence type="ECO:0000256" key="1">
    <source>
        <dbReference type="SAM" id="MobiDB-lite"/>
    </source>
</evidence>
<feature type="region of interest" description="Disordered" evidence="1">
    <location>
        <begin position="535"/>
        <end position="633"/>
    </location>
</feature>
<name>A0ABR1FHC6_AURAN</name>
<evidence type="ECO:0000313" key="2">
    <source>
        <dbReference type="EMBL" id="KAK7230830.1"/>
    </source>
</evidence>
<feature type="compositionally biased region" description="Low complexity" evidence="1">
    <location>
        <begin position="252"/>
        <end position="266"/>
    </location>
</feature>
<evidence type="ECO:0000313" key="3">
    <source>
        <dbReference type="Proteomes" id="UP001363151"/>
    </source>
</evidence>
<feature type="region of interest" description="Disordered" evidence="1">
    <location>
        <begin position="101"/>
        <end position="127"/>
    </location>
</feature>
<keyword evidence="3" id="KW-1185">Reference proteome</keyword>
<feature type="compositionally biased region" description="Low complexity" evidence="1">
    <location>
        <begin position="833"/>
        <end position="858"/>
    </location>
</feature>
<feature type="compositionally biased region" description="Basic and acidic residues" evidence="1">
    <location>
        <begin position="305"/>
        <end position="314"/>
    </location>
</feature>
<feature type="compositionally biased region" description="Basic and acidic residues" evidence="1">
    <location>
        <begin position="661"/>
        <end position="671"/>
    </location>
</feature>
<feature type="compositionally biased region" description="Basic residues" evidence="1">
    <location>
        <begin position="283"/>
        <end position="304"/>
    </location>
</feature>
<feature type="compositionally biased region" description="Low complexity" evidence="1">
    <location>
        <begin position="563"/>
        <end position="572"/>
    </location>
</feature>
<comment type="caution">
    <text evidence="2">The sequence shown here is derived from an EMBL/GenBank/DDBJ whole genome shotgun (WGS) entry which is preliminary data.</text>
</comment>
<protein>
    <submittedName>
        <fullName evidence="2">Uncharacterized protein</fullName>
    </submittedName>
</protein>
<dbReference type="Proteomes" id="UP001363151">
    <property type="component" value="Unassembled WGS sequence"/>
</dbReference>
<reference evidence="2 3" key="1">
    <citation type="submission" date="2024-03" db="EMBL/GenBank/DDBJ databases">
        <title>Aureococcus anophagefferens CCMP1851 and Kratosvirus quantuckense: Draft genome of a second virus-susceptible host strain in the model system.</title>
        <authorList>
            <person name="Chase E."/>
            <person name="Truchon A.R."/>
            <person name="Schepens W."/>
            <person name="Wilhelm S.W."/>
        </authorList>
    </citation>
    <scope>NUCLEOTIDE SEQUENCE [LARGE SCALE GENOMIC DNA]</scope>
    <source>
        <strain evidence="2 3">CCMP1851</strain>
    </source>
</reference>
<feature type="compositionally biased region" description="Basic residues" evidence="1">
    <location>
        <begin position="182"/>
        <end position="195"/>
    </location>
</feature>
<accession>A0ABR1FHC6</accession>
<feature type="region of interest" description="Disordered" evidence="1">
    <location>
        <begin position="160"/>
        <end position="360"/>
    </location>
</feature>
<dbReference type="EMBL" id="JBBJCI010000423">
    <property type="protein sequence ID" value="KAK7230830.1"/>
    <property type="molecule type" value="Genomic_DNA"/>
</dbReference>
<feature type="compositionally biased region" description="Basic and acidic residues" evidence="1">
    <location>
        <begin position="588"/>
        <end position="610"/>
    </location>
</feature>
<organism evidence="2 3">
    <name type="scientific">Aureococcus anophagefferens</name>
    <name type="common">Harmful bloom alga</name>
    <dbReference type="NCBI Taxonomy" id="44056"/>
    <lineage>
        <taxon>Eukaryota</taxon>
        <taxon>Sar</taxon>
        <taxon>Stramenopiles</taxon>
        <taxon>Ochrophyta</taxon>
        <taxon>Pelagophyceae</taxon>
        <taxon>Pelagomonadales</taxon>
        <taxon>Pelagomonadaceae</taxon>
        <taxon>Aureococcus</taxon>
    </lineage>
</organism>
<sequence>MALEQATRHIEQAVKEVEAATSAESRLAASKKCYRAVWELRGALRDVRALGPLRENSAQAKAWDALEALLGARGLLYAAARGLHELCGECSTSVLPVAAKKTQNRSVGSRARPRRSAPLRAHGDRLGPATLGEARVRLLKHGAKAPEGCARAAALRACSRRARGGEARRRARGARGVPRARFATRRRRALARRGASRAADEAEAKKTKGGGAETARPPPKPSGLKLSRSTSGGEVAQRGAVARSVRPRESTARSSSWTTSSSSAASIWPRTASTRVWMSRAPAGRRSRRTSRPRRAPRRAPRRRARDDGDKAKGGDAAAGSPRPEGSTRMARLRQSVQGGSPAAAADAPKKRSAFAPGALRLGPGGTRVIRRRFNDDDDAAAAARCALGRELRKRLGAAPERFQRATLRRRCSGSSAGGKKRVRTPVRMCALHGAATLAATLLRSFDAGAAGPSRALVDEALAVAEGLVMRQFDALLRGVGPQRAREALAFLDVERLPAARVDARLVDAAKNAAGALQGRSSRQRSGAIDALSRALTHALTPPKSGLMSSEEDRRRRERRHATAAANACARAPGDFGRAAAGVGASPRRRDGGPLRAGEDRVDVAAERRAPGRPGESFSRGVAALPPRGRERDGGFVCRLEEPKAKLAAAKALADACGKADAPRSEPDAARGARRRRRPSATSRERRPEAPAARAVARALCLKALDGGLGRATRARAPRGAGRALPARSRRARARARAADAAARGLEALADARPDASSGDAGAVPWLLLADACVPPARRARGATADAASVVRAACEAFGDAAWLPPAPEVRPEAGGDEAEEDEAKAPRRCARAGRPAAPRTAAPRPAAPRFGGAAAANDRADRGARTGVARARADTEAGAKQPPPEAPTLEPLPDAVALRADALVRLAARWPPRSSATHGLGALQASGLDLVAALVGRLGAVADPDAPDDAALLQQYASQLGAAARAV</sequence>
<proteinExistence type="predicted"/>
<feature type="region of interest" description="Disordered" evidence="1">
    <location>
        <begin position="804"/>
        <end position="892"/>
    </location>
</feature>
<gene>
    <name evidence="2" type="ORF">SO694_00075188</name>
</gene>
<feature type="region of interest" description="Disordered" evidence="1">
    <location>
        <begin position="657"/>
        <end position="692"/>
    </location>
</feature>